<evidence type="ECO:0000313" key="1">
    <source>
        <dbReference type="EMBL" id="EGJ51150.1"/>
    </source>
</evidence>
<accession>F3Z1E7</accession>
<dbReference type="AlphaFoldDB" id="F3Z1E7"/>
<evidence type="ECO:0000313" key="2">
    <source>
        <dbReference type="Proteomes" id="UP000007844"/>
    </source>
</evidence>
<name>F3Z1E7_DESAF</name>
<gene>
    <name evidence="1" type="ORF">Desaf_2837</name>
</gene>
<proteinExistence type="predicted"/>
<dbReference type="RefSeq" id="WP_014260821.1">
    <property type="nucleotide sequence ID" value="NC_016629.1"/>
</dbReference>
<sequence length="83" mass="9192">MNRRHLGRTLNRAQRMGVLLELAKLRASELVQLVGNTDDTLALLEWLQEEADEAAAEDQSLLGDQDDFACAYGRIGGFTGEDE</sequence>
<dbReference type="Proteomes" id="UP000007844">
    <property type="component" value="Chromosome"/>
</dbReference>
<organism evidence="1 2">
    <name type="scientific">Desulfocurvibacter africanus subsp. africanus str. Walvis Bay</name>
    <dbReference type="NCBI Taxonomy" id="690850"/>
    <lineage>
        <taxon>Bacteria</taxon>
        <taxon>Pseudomonadati</taxon>
        <taxon>Thermodesulfobacteriota</taxon>
        <taxon>Desulfovibrionia</taxon>
        <taxon>Desulfovibrionales</taxon>
        <taxon>Desulfovibrionaceae</taxon>
        <taxon>Desulfocurvibacter</taxon>
    </lineage>
</organism>
<reference evidence="1 2" key="1">
    <citation type="journal article" date="2011" name="J. Bacteriol.">
        <title>Genome sequence of the mercury-methylating and pleomorphic Desulfovibrio africanus Strain Walvis Bay.</title>
        <authorList>
            <person name="Brown S.D."/>
            <person name="Wall J.D."/>
            <person name="Kucken A.M."/>
            <person name="Gilmour C.C."/>
            <person name="Podar M."/>
            <person name="Brandt C.C."/>
            <person name="Teshima H."/>
            <person name="Detter J.C."/>
            <person name="Han C.S."/>
            <person name="Land M.L."/>
            <person name="Lucas S."/>
            <person name="Han J."/>
            <person name="Pennacchio L."/>
            <person name="Nolan M."/>
            <person name="Pitluck S."/>
            <person name="Woyke T."/>
            <person name="Goodwin L."/>
            <person name="Palumbo A.V."/>
            <person name="Elias D.A."/>
        </authorList>
    </citation>
    <scope>NUCLEOTIDE SEQUENCE [LARGE SCALE GENOMIC DNA]</scope>
    <source>
        <strain evidence="1 2">Walvis Bay</strain>
    </source>
</reference>
<keyword evidence="2" id="KW-1185">Reference proteome</keyword>
<dbReference type="EMBL" id="CP003221">
    <property type="protein sequence ID" value="EGJ51150.1"/>
    <property type="molecule type" value="Genomic_DNA"/>
</dbReference>
<protein>
    <submittedName>
        <fullName evidence="1">Uncharacterized protein</fullName>
    </submittedName>
</protein>
<dbReference type="KEGG" id="daf:Desaf_2837"/>
<dbReference type="HOGENOM" id="CLU_2537044_0_0_7"/>